<dbReference type="RefSeq" id="WP_186950538.1">
    <property type="nucleotide sequence ID" value="NZ_JACOPL010000038.1"/>
</dbReference>
<protein>
    <submittedName>
        <fullName evidence="3">S-layer homology domain-containing protein</fullName>
    </submittedName>
</protein>
<feature type="non-terminal residue" evidence="3">
    <location>
        <position position="1"/>
    </location>
</feature>
<comment type="caution">
    <text evidence="3">The sequence shown here is derived from an EMBL/GenBank/DDBJ whole genome shotgun (WGS) entry which is preliminary data.</text>
</comment>
<evidence type="ECO:0000256" key="1">
    <source>
        <dbReference type="ARBA" id="ARBA00022737"/>
    </source>
</evidence>
<feature type="domain" description="SLH" evidence="2">
    <location>
        <begin position="1"/>
        <end position="46"/>
    </location>
</feature>
<dbReference type="Proteomes" id="UP000606499">
    <property type="component" value="Unassembled WGS sequence"/>
</dbReference>
<dbReference type="Pfam" id="PF00395">
    <property type="entry name" value="SLH"/>
    <property type="match status" value="1"/>
</dbReference>
<proteinExistence type="predicted"/>
<sequence>KFCESQGIIAGYGDNTFKPDATVTGVEAAKMLLVLTGYDADKAGLTGHNWSTNTLKYAGSAGILDDVNSGLESGLPRQYAAQMIYNTLDTNRVKWSTDSDSFDDNLGNGYKETVGYAYMGLTKSVGILTTVSKDSLTLTGIDEAESDKVYSGSNPYATNFTKVKEDYSSLLGQKVKVMFKDGKTNNVLGVYAVSDNEAYAVNASEVESDGDKVKFGGKSYSIENAYGNDYIDVYYTDIEGKETAVTGEDGASSGTSKSFTSQAGVKYTAANSKYGFEAEELFDDWDTSSAVMQFVDSDGNGRFDSVIITDYAAAEVTSVTSSKVVAGKSYEFDEENIDDDLKADDWAIISYDRYNDCTRVAKADVITGKLDGLKKDSTSENYNANKGTGVKYHEYQIGDEWYNGATDKDSRTDISTVKAGDEVEAVVVNGVAWKIKRSSGNGSLADVTDIAMVVNKDTGIGGNQVKLQFFNDTTKVVDVDDDSTIKYASLKVGALYEYSISGGEYSFEGLSTEDDYYGDYTYVGTASYTAKADALGGKKIDDTAKVILFEDNGKDTGNDSKVITGKQLKALESSAVTYEGDAAYFTADVNGLTRVAAIAVEVDKLPETTTSNDFYGYILSDAKESGTNEVSYNVLLEGADEAVTVYEKNAKTGDRKKNTLIGYKSLDGEDADKRYIDDVHLYKLGETNFGLGAITDVNSKQTTVQIAGWDGSAVQNYERDVTADTVVFYIDTDAKTGSSTGSIRKATKWYDDADGAMITSGDRYIANALYLIKDSDDLEVLVVESGDNQFRGKYADALKETYDTTTWSGSIANVTQEYDASAQPVSLTLTTKNVPANTTVELKNAISSKGTSLTGMALTASTKVAANGSTTLSMTNVPVATVDDVITLTFTVGKGTENEFDASATITVVNKAIETSEISGATVTAKDLTTNTSWNSAASFNDLFTATDTTNATAAVSYKLNGNTYYNYDKLPTTTGIGYTVEVTVTYTAKANFKFAGDYTGATATSWTVDDATVSDDGATLTVVYTSPVVTLS</sequence>
<evidence type="ECO:0000259" key="2">
    <source>
        <dbReference type="PROSITE" id="PS51272"/>
    </source>
</evidence>
<keyword evidence="1" id="KW-0677">Repeat</keyword>
<organism evidence="3 4">
    <name type="scientific">Agathobaculum faecis</name>
    <dbReference type="NCBI Taxonomy" id="2763013"/>
    <lineage>
        <taxon>Bacteria</taxon>
        <taxon>Bacillati</taxon>
        <taxon>Bacillota</taxon>
        <taxon>Clostridia</taxon>
        <taxon>Eubacteriales</taxon>
        <taxon>Butyricicoccaceae</taxon>
        <taxon>Agathobaculum</taxon>
    </lineage>
</organism>
<dbReference type="EMBL" id="JACOPL010000038">
    <property type="protein sequence ID" value="MBC5726845.1"/>
    <property type="molecule type" value="Genomic_DNA"/>
</dbReference>
<name>A0A923LWT5_9FIRM</name>
<dbReference type="InterPro" id="IPR001119">
    <property type="entry name" value="SLH_dom"/>
</dbReference>
<evidence type="ECO:0000313" key="3">
    <source>
        <dbReference type="EMBL" id="MBC5726845.1"/>
    </source>
</evidence>
<accession>A0A923LWT5</accession>
<gene>
    <name evidence="3" type="ORF">H8S45_15505</name>
</gene>
<evidence type="ECO:0000313" key="4">
    <source>
        <dbReference type="Proteomes" id="UP000606499"/>
    </source>
</evidence>
<reference evidence="3" key="1">
    <citation type="submission" date="2020-08" db="EMBL/GenBank/DDBJ databases">
        <title>Genome public.</title>
        <authorList>
            <person name="Liu C."/>
            <person name="Sun Q."/>
        </authorList>
    </citation>
    <scope>NUCLEOTIDE SEQUENCE</scope>
    <source>
        <strain evidence="3">NSJ-28</strain>
    </source>
</reference>
<dbReference type="AlphaFoldDB" id="A0A923LWT5"/>
<keyword evidence="4" id="KW-1185">Reference proteome</keyword>
<dbReference type="PROSITE" id="PS51272">
    <property type="entry name" value="SLH"/>
    <property type="match status" value="1"/>
</dbReference>